<keyword evidence="3" id="KW-1185">Reference proteome</keyword>
<evidence type="ECO:0000313" key="2">
    <source>
        <dbReference type="EMBL" id="MFC4291567.1"/>
    </source>
</evidence>
<comment type="caution">
    <text evidence="2">The sequence shown here is derived from an EMBL/GenBank/DDBJ whole genome shotgun (WGS) entry which is preliminary data.</text>
</comment>
<evidence type="ECO:0000313" key="3">
    <source>
        <dbReference type="Proteomes" id="UP001595887"/>
    </source>
</evidence>
<keyword evidence="1" id="KW-0732">Signal</keyword>
<proteinExistence type="predicted"/>
<sequence>MPLSRKLLYPTIAAAALIFAVTMPAPCAARDDVIRKSDMSAMPVLMSDETLDRLRGGFIWSGMNIHFGADIRTYVDGNLMLHTILNWTDEGAQTTQTAAPGLTAVDASVLEGRILSNGAIRMQIGEAPVYLLNGGRTAISHVTDEGVQNRLINTADGFSAVQELNATIDIGGYEDFRAGLMFERMAGALDDAARQGAIGGLGN</sequence>
<dbReference type="EMBL" id="JBHSDH010000012">
    <property type="protein sequence ID" value="MFC4291567.1"/>
    <property type="molecule type" value="Genomic_DNA"/>
</dbReference>
<evidence type="ECO:0000256" key="1">
    <source>
        <dbReference type="SAM" id="SignalP"/>
    </source>
</evidence>
<dbReference type="RefSeq" id="WP_381421526.1">
    <property type="nucleotide sequence ID" value="NZ_JBHSDH010000012.1"/>
</dbReference>
<protein>
    <submittedName>
        <fullName evidence="2">Uncharacterized protein</fullName>
    </submittedName>
</protein>
<dbReference type="Proteomes" id="UP001595887">
    <property type="component" value="Unassembled WGS sequence"/>
</dbReference>
<name>A0ABV8RDY7_9SPHN</name>
<feature type="signal peptide" evidence="1">
    <location>
        <begin position="1"/>
        <end position="29"/>
    </location>
</feature>
<gene>
    <name evidence="2" type="ORF">ACFOWX_03970</name>
</gene>
<organism evidence="2 3">
    <name type="scientific">Sphingorhabdus arenilitoris</name>
    <dbReference type="NCBI Taxonomy" id="1490041"/>
    <lineage>
        <taxon>Bacteria</taxon>
        <taxon>Pseudomonadati</taxon>
        <taxon>Pseudomonadota</taxon>
        <taxon>Alphaproteobacteria</taxon>
        <taxon>Sphingomonadales</taxon>
        <taxon>Sphingomonadaceae</taxon>
        <taxon>Sphingorhabdus</taxon>
    </lineage>
</organism>
<reference evidence="3" key="1">
    <citation type="journal article" date="2019" name="Int. J. Syst. Evol. Microbiol.">
        <title>The Global Catalogue of Microorganisms (GCM) 10K type strain sequencing project: providing services to taxonomists for standard genome sequencing and annotation.</title>
        <authorList>
            <consortium name="The Broad Institute Genomics Platform"/>
            <consortium name="The Broad Institute Genome Sequencing Center for Infectious Disease"/>
            <person name="Wu L."/>
            <person name="Ma J."/>
        </authorList>
    </citation>
    <scope>NUCLEOTIDE SEQUENCE [LARGE SCALE GENOMIC DNA]</scope>
    <source>
        <strain evidence="3">CECT 8531</strain>
    </source>
</reference>
<feature type="chain" id="PRO_5045141454" evidence="1">
    <location>
        <begin position="30"/>
        <end position="203"/>
    </location>
</feature>
<accession>A0ABV8RDY7</accession>